<evidence type="ECO:0000313" key="2">
    <source>
        <dbReference type="Proteomes" id="UP001321473"/>
    </source>
</evidence>
<dbReference type="EMBL" id="JARKHS020011260">
    <property type="protein sequence ID" value="KAK8777968.1"/>
    <property type="molecule type" value="Genomic_DNA"/>
</dbReference>
<keyword evidence="2" id="KW-1185">Reference proteome</keyword>
<dbReference type="AlphaFoldDB" id="A0AAQ4ETQ0"/>
<reference evidence="1 2" key="1">
    <citation type="journal article" date="2023" name="Arcadia Sci">
        <title>De novo assembly of a long-read Amblyomma americanum tick genome.</title>
        <authorList>
            <person name="Chou S."/>
            <person name="Poskanzer K.E."/>
            <person name="Rollins M."/>
            <person name="Thuy-Boun P.S."/>
        </authorList>
    </citation>
    <scope>NUCLEOTIDE SEQUENCE [LARGE SCALE GENOMIC DNA]</scope>
    <source>
        <strain evidence="1">F_SG_1</strain>
        <tissue evidence="1">Salivary glands</tissue>
    </source>
</reference>
<protein>
    <submittedName>
        <fullName evidence="1">Uncharacterized protein</fullName>
    </submittedName>
</protein>
<sequence>MYLADVPFLAQVCCCLPHERCADMGSQSHLIKCELGSLARPGIHAPPKMFPSCLTYDAFHKSFICLQYKSVL</sequence>
<proteinExistence type="predicted"/>
<accession>A0AAQ4ETQ0</accession>
<dbReference type="Proteomes" id="UP001321473">
    <property type="component" value="Unassembled WGS sequence"/>
</dbReference>
<comment type="caution">
    <text evidence="1">The sequence shown here is derived from an EMBL/GenBank/DDBJ whole genome shotgun (WGS) entry which is preliminary data.</text>
</comment>
<organism evidence="1 2">
    <name type="scientific">Amblyomma americanum</name>
    <name type="common">Lone star tick</name>
    <dbReference type="NCBI Taxonomy" id="6943"/>
    <lineage>
        <taxon>Eukaryota</taxon>
        <taxon>Metazoa</taxon>
        <taxon>Ecdysozoa</taxon>
        <taxon>Arthropoda</taxon>
        <taxon>Chelicerata</taxon>
        <taxon>Arachnida</taxon>
        <taxon>Acari</taxon>
        <taxon>Parasitiformes</taxon>
        <taxon>Ixodida</taxon>
        <taxon>Ixodoidea</taxon>
        <taxon>Ixodidae</taxon>
        <taxon>Amblyomminae</taxon>
        <taxon>Amblyomma</taxon>
    </lineage>
</organism>
<name>A0AAQ4ETQ0_AMBAM</name>
<gene>
    <name evidence="1" type="ORF">V5799_020690</name>
</gene>
<evidence type="ECO:0000313" key="1">
    <source>
        <dbReference type="EMBL" id="KAK8777968.1"/>
    </source>
</evidence>